<dbReference type="AlphaFoldDB" id="A0A9D4QQ75"/>
<dbReference type="Pfam" id="PF00144">
    <property type="entry name" value="Beta-lactamase"/>
    <property type="match status" value="1"/>
</dbReference>
<accession>A0A9D4QQ75</accession>
<gene>
    <name evidence="2" type="ORF">DPMN_111927</name>
</gene>
<dbReference type="InterPro" id="IPR012338">
    <property type="entry name" value="Beta-lactam/transpept-like"/>
</dbReference>
<evidence type="ECO:0000313" key="3">
    <source>
        <dbReference type="Proteomes" id="UP000828390"/>
    </source>
</evidence>
<proteinExistence type="predicted"/>
<protein>
    <recommendedName>
        <fullName evidence="1">Beta-lactamase-related domain-containing protein</fullName>
    </recommendedName>
</protein>
<name>A0A9D4QQ75_DREPO</name>
<dbReference type="Gene3D" id="3.40.710.10">
    <property type="entry name" value="DD-peptidase/beta-lactamase superfamily"/>
    <property type="match status" value="1"/>
</dbReference>
<feature type="domain" description="Beta-lactamase-related" evidence="1">
    <location>
        <begin position="1"/>
        <end position="83"/>
    </location>
</feature>
<dbReference type="EMBL" id="JAIWYP010000004">
    <property type="protein sequence ID" value="KAH3838517.1"/>
    <property type="molecule type" value="Genomic_DNA"/>
</dbReference>
<keyword evidence="3" id="KW-1185">Reference proteome</keyword>
<reference evidence="2" key="2">
    <citation type="submission" date="2020-11" db="EMBL/GenBank/DDBJ databases">
        <authorList>
            <person name="McCartney M.A."/>
            <person name="Auch B."/>
            <person name="Kono T."/>
            <person name="Mallez S."/>
            <person name="Becker A."/>
            <person name="Gohl D.M."/>
            <person name="Silverstein K.A.T."/>
            <person name="Koren S."/>
            <person name="Bechman K.B."/>
            <person name="Herman A."/>
            <person name="Abrahante J.E."/>
            <person name="Garbe J."/>
        </authorList>
    </citation>
    <scope>NUCLEOTIDE SEQUENCE</scope>
    <source>
        <strain evidence="2">Duluth1</strain>
        <tissue evidence="2">Whole animal</tissue>
    </source>
</reference>
<sequence>MTHCLGVPTNQLLRLDKNLTRKEATRRIRYLPPIYKFRTRYLNSNLHYAILSYISEVLDEKPWEDLIQTTFFDPLGMRNSDFTFRVDRRA</sequence>
<comment type="caution">
    <text evidence="2">The sequence shown here is derived from an EMBL/GenBank/DDBJ whole genome shotgun (WGS) entry which is preliminary data.</text>
</comment>
<dbReference type="Proteomes" id="UP000828390">
    <property type="component" value="Unassembled WGS sequence"/>
</dbReference>
<dbReference type="PANTHER" id="PTHR46825">
    <property type="entry name" value="D-ALANYL-D-ALANINE-CARBOXYPEPTIDASE/ENDOPEPTIDASE AMPH"/>
    <property type="match status" value="1"/>
</dbReference>
<evidence type="ECO:0000313" key="2">
    <source>
        <dbReference type="EMBL" id="KAH3838517.1"/>
    </source>
</evidence>
<dbReference type="InterPro" id="IPR050491">
    <property type="entry name" value="AmpC-like"/>
</dbReference>
<reference evidence="2" key="1">
    <citation type="journal article" date="2019" name="bioRxiv">
        <title>The Genome of the Zebra Mussel, Dreissena polymorpha: A Resource for Invasive Species Research.</title>
        <authorList>
            <person name="McCartney M.A."/>
            <person name="Auch B."/>
            <person name="Kono T."/>
            <person name="Mallez S."/>
            <person name="Zhang Y."/>
            <person name="Obille A."/>
            <person name="Becker A."/>
            <person name="Abrahante J.E."/>
            <person name="Garbe J."/>
            <person name="Badalamenti J.P."/>
            <person name="Herman A."/>
            <person name="Mangelson H."/>
            <person name="Liachko I."/>
            <person name="Sullivan S."/>
            <person name="Sone E.D."/>
            <person name="Koren S."/>
            <person name="Silverstein K.A.T."/>
            <person name="Beckman K.B."/>
            <person name="Gohl D.M."/>
        </authorList>
    </citation>
    <scope>NUCLEOTIDE SEQUENCE</scope>
    <source>
        <strain evidence="2">Duluth1</strain>
        <tissue evidence="2">Whole animal</tissue>
    </source>
</reference>
<dbReference type="PANTHER" id="PTHR46825:SF15">
    <property type="entry name" value="BETA-LACTAMASE-RELATED DOMAIN-CONTAINING PROTEIN"/>
    <property type="match status" value="1"/>
</dbReference>
<dbReference type="InterPro" id="IPR001466">
    <property type="entry name" value="Beta-lactam-related"/>
</dbReference>
<dbReference type="SUPFAM" id="SSF56601">
    <property type="entry name" value="beta-lactamase/transpeptidase-like"/>
    <property type="match status" value="1"/>
</dbReference>
<evidence type="ECO:0000259" key="1">
    <source>
        <dbReference type="Pfam" id="PF00144"/>
    </source>
</evidence>
<organism evidence="2 3">
    <name type="scientific">Dreissena polymorpha</name>
    <name type="common">Zebra mussel</name>
    <name type="synonym">Mytilus polymorpha</name>
    <dbReference type="NCBI Taxonomy" id="45954"/>
    <lineage>
        <taxon>Eukaryota</taxon>
        <taxon>Metazoa</taxon>
        <taxon>Spiralia</taxon>
        <taxon>Lophotrochozoa</taxon>
        <taxon>Mollusca</taxon>
        <taxon>Bivalvia</taxon>
        <taxon>Autobranchia</taxon>
        <taxon>Heteroconchia</taxon>
        <taxon>Euheterodonta</taxon>
        <taxon>Imparidentia</taxon>
        <taxon>Neoheterodontei</taxon>
        <taxon>Myida</taxon>
        <taxon>Dreissenoidea</taxon>
        <taxon>Dreissenidae</taxon>
        <taxon>Dreissena</taxon>
    </lineage>
</organism>